<feature type="transmembrane region" description="Helical" evidence="3">
    <location>
        <begin position="428"/>
        <end position="446"/>
    </location>
</feature>
<dbReference type="RefSeq" id="WP_353550298.1">
    <property type="nucleotide sequence ID" value="NZ_AP029612.1"/>
</dbReference>
<feature type="transmembrane region" description="Helical" evidence="3">
    <location>
        <begin position="523"/>
        <end position="542"/>
    </location>
</feature>
<dbReference type="GO" id="GO:0005886">
    <property type="term" value="C:plasma membrane"/>
    <property type="evidence" value="ECO:0007669"/>
    <property type="project" value="UniProtKB-SubCell"/>
</dbReference>
<feature type="transmembrane region" description="Helical" evidence="3">
    <location>
        <begin position="404"/>
        <end position="421"/>
    </location>
</feature>
<dbReference type="Gene3D" id="1.20.1250.20">
    <property type="entry name" value="MFS general substrate transporter like domains"/>
    <property type="match status" value="2"/>
</dbReference>
<dbReference type="AlphaFoldDB" id="A0AAT9GH87"/>
<feature type="transmembrane region" description="Helical" evidence="3">
    <location>
        <begin position="12"/>
        <end position="33"/>
    </location>
</feature>
<protein>
    <submittedName>
        <fullName evidence="4">MFS transporter</fullName>
    </submittedName>
</protein>
<accession>A0AAT9GH87</accession>
<reference evidence="4" key="1">
    <citation type="submission" date="2024-02" db="EMBL/GenBank/DDBJ databases">
        <title>Sediminibacterium planktonica sp. nov. and Sediminibacterium longus sp. nov., isolated from surface lake and river water.</title>
        <authorList>
            <person name="Watanabe K."/>
            <person name="Takemine S."/>
            <person name="Ishii Y."/>
            <person name="Ogata Y."/>
            <person name="Shindo C."/>
            <person name="Suda W."/>
        </authorList>
    </citation>
    <scope>NUCLEOTIDE SEQUENCE</scope>
    <source>
        <strain evidence="4">KACHI17</strain>
    </source>
</reference>
<keyword evidence="3" id="KW-0812">Transmembrane</keyword>
<feature type="transmembrane region" description="Helical" evidence="3">
    <location>
        <begin position="486"/>
        <end position="503"/>
    </location>
</feature>
<gene>
    <name evidence="4" type="ORF">KACHI17_08830</name>
</gene>
<feature type="transmembrane region" description="Helical" evidence="3">
    <location>
        <begin position="452"/>
        <end position="474"/>
    </location>
</feature>
<dbReference type="InterPro" id="IPR036259">
    <property type="entry name" value="MFS_trans_sf"/>
</dbReference>
<name>A0AAT9GH87_9BACT</name>
<feature type="transmembrane region" description="Helical" evidence="3">
    <location>
        <begin position="304"/>
        <end position="325"/>
    </location>
</feature>
<dbReference type="PANTHER" id="PTHR43702:SF3">
    <property type="entry name" value="PROTEIN TSGA"/>
    <property type="match status" value="1"/>
</dbReference>
<comment type="subcellular location">
    <subcellularLocation>
        <location evidence="1">Cell inner membrane</location>
        <topology evidence="1">Multi-pass membrane protein</topology>
    </subcellularLocation>
</comment>
<keyword evidence="3" id="KW-1133">Transmembrane helix</keyword>
<sequence length="563" mass="60247">MTQPKQPTNTGALTTLVVVFFFWGFIAAGNSVFIPFCKHYFSLDQFQSQLIDFAFYLAYYLGALGLFAYGAFGGKDLVGKWGYKKSIVYGLLFSAIGAAAMIIAVNANTFAGMLVGLFIVALGFSLQQTAAQPFSITLGDPSTGTSRVNLGGGVNSFGTTIGPIVVALALFGTTAAITDEQIKGLSLSKVIVLYSCVGGLFIAAAALFHFSKKVPAGIMEEKTEPANKALTTLIIMTGLLVVMFVPIFNSYKDLAPDLSAAAQHELETYRMKWLFGALAVVVVGLIAANYTAQKKSDGWGAMKYPQLVLGMLGIFVYVGVEVSIGSNLGELLKQADFGGYQSSQIAPFISMYWGSLMIGRWAGAISAFELKSSTHKVMTFIVPLVAFGIVIGANSVAQYDMTPLYWYIICVLIQIGAFYISKDKPARTLLIFSVLGVTAMAIGIFTKGTVATYAFLSGGLCCSIMWPCIFSLSIAGLGKYTTQGSAFLIMMILGGGIIPPIQGKMADYLQSSNANTAGYGIHQSYWVCLLCFAYLVFFAIVVKGILRKQGIDYETEKSTGSGH</sequence>
<proteinExistence type="predicted"/>
<dbReference type="SUPFAM" id="SSF103473">
    <property type="entry name" value="MFS general substrate transporter"/>
    <property type="match status" value="1"/>
</dbReference>
<dbReference type="InterPro" id="IPR050375">
    <property type="entry name" value="MFS_TsgA-like"/>
</dbReference>
<feature type="transmembrane region" description="Helical" evidence="3">
    <location>
        <begin position="110"/>
        <end position="127"/>
    </location>
</feature>
<evidence type="ECO:0000256" key="1">
    <source>
        <dbReference type="ARBA" id="ARBA00004429"/>
    </source>
</evidence>
<feature type="transmembrane region" description="Helical" evidence="3">
    <location>
        <begin position="148"/>
        <end position="171"/>
    </location>
</feature>
<evidence type="ECO:0000313" key="4">
    <source>
        <dbReference type="EMBL" id="BFG70002.1"/>
    </source>
</evidence>
<evidence type="ECO:0000256" key="3">
    <source>
        <dbReference type="SAM" id="Phobius"/>
    </source>
</evidence>
<organism evidence="4">
    <name type="scientific">Sediminibacterium sp. KACHI17</name>
    <dbReference type="NCBI Taxonomy" id="1751071"/>
    <lineage>
        <taxon>Bacteria</taxon>
        <taxon>Pseudomonadati</taxon>
        <taxon>Bacteroidota</taxon>
        <taxon>Chitinophagia</taxon>
        <taxon>Chitinophagales</taxon>
        <taxon>Chitinophagaceae</taxon>
        <taxon>Sediminibacterium</taxon>
    </lineage>
</organism>
<dbReference type="PANTHER" id="PTHR43702">
    <property type="entry name" value="L-FUCOSE-PROTON SYMPORTER"/>
    <property type="match status" value="1"/>
</dbReference>
<feature type="transmembrane region" description="Helical" evidence="3">
    <location>
        <begin position="377"/>
        <end position="398"/>
    </location>
</feature>
<feature type="transmembrane region" description="Helical" evidence="3">
    <location>
        <begin position="86"/>
        <end position="104"/>
    </location>
</feature>
<feature type="transmembrane region" description="Helical" evidence="3">
    <location>
        <begin position="53"/>
        <end position="74"/>
    </location>
</feature>
<evidence type="ECO:0000256" key="2">
    <source>
        <dbReference type="ARBA" id="ARBA00022475"/>
    </source>
</evidence>
<feature type="transmembrane region" description="Helical" evidence="3">
    <location>
        <begin position="191"/>
        <end position="210"/>
    </location>
</feature>
<feature type="transmembrane region" description="Helical" evidence="3">
    <location>
        <begin position="230"/>
        <end position="251"/>
    </location>
</feature>
<dbReference type="EMBL" id="AP029612">
    <property type="protein sequence ID" value="BFG70002.1"/>
    <property type="molecule type" value="Genomic_DNA"/>
</dbReference>
<keyword evidence="2" id="KW-1003">Cell membrane</keyword>
<feature type="transmembrane region" description="Helical" evidence="3">
    <location>
        <begin position="271"/>
        <end position="292"/>
    </location>
</feature>
<keyword evidence="3" id="KW-0472">Membrane</keyword>